<reference evidence="1" key="1">
    <citation type="submission" date="2022-08" db="UniProtKB">
        <authorList>
            <consortium name="EnsemblMetazoa"/>
        </authorList>
    </citation>
    <scope>IDENTIFICATION</scope>
    <source>
        <strain evidence="1">Israel</strain>
    </source>
</reference>
<dbReference type="EMBL" id="AJVK01028358">
    <property type="status" value="NOT_ANNOTATED_CDS"/>
    <property type="molecule type" value="Genomic_DNA"/>
</dbReference>
<dbReference type="InterPro" id="IPR043550">
    <property type="entry name" value="EHMT1/EHMT2"/>
</dbReference>
<accession>A0A1B0D9P1</accession>
<dbReference type="GO" id="GO:0000785">
    <property type="term" value="C:chromatin"/>
    <property type="evidence" value="ECO:0007669"/>
    <property type="project" value="TreeGrafter"/>
</dbReference>
<name>A0A1B0D9P1_PHLPP</name>
<organism evidence="1 2">
    <name type="scientific">Phlebotomus papatasi</name>
    <name type="common">Sandfly</name>
    <dbReference type="NCBI Taxonomy" id="29031"/>
    <lineage>
        <taxon>Eukaryota</taxon>
        <taxon>Metazoa</taxon>
        <taxon>Ecdysozoa</taxon>
        <taxon>Arthropoda</taxon>
        <taxon>Hexapoda</taxon>
        <taxon>Insecta</taxon>
        <taxon>Pterygota</taxon>
        <taxon>Neoptera</taxon>
        <taxon>Endopterygota</taxon>
        <taxon>Diptera</taxon>
        <taxon>Nematocera</taxon>
        <taxon>Psychodoidea</taxon>
        <taxon>Psychodidae</taxon>
        <taxon>Phlebotomus</taxon>
        <taxon>Phlebotomus</taxon>
    </lineage>
</organism>
<proteinExistence type="predicted"/>
<dbReference type="Pfam" id="PF00023">
    <property type="entry name" value="Ank"/>
    <property type="match status" value="1"/>
</dbReference>
<dbReference type="InterPro" id="IPR036770">
    <property type="entry name" value="Ankyrin_rpt-contain_sf"/>
</dbReference>
<dbReference type="EnsemblMetazoa" id="PPAI004353-RA">
    <property type="protein sequence ID" value="PPAI004353-PA"/>
    <property type="gene ID" value="PPAI004353"/>
</dbReference>
<dbReference type="PANTHER" id="PTHR46307:SF4">
    <property type="entry name" value="G9A, ISOFORM B"/>
    <property type="match status" value="1"/>
</dbReference>
<keyword evidence="2" id="KW-1185">Reference proteome</keyword>
<dbReference type="PROSITE" id="PS50088">
    <property type="entry name" value="ANK_REPEAT"/>
    <property type="match status" value="3"/>
</dbReference>
<dbReference type="Proteomes" id="UP000092462">
    <property type="component" value="Unassembled WGS sequence"/>
</dbReference>
<dbReference type="PROSITE" id="PS50297">
    <property type="entry name" value="ANK_REP_REGION"/>
    <property type="match status" value="2"/>
</dbReference>
<dbReference type="PANTHER" id="PTHR46307">
    <property type="entry name" value="G9A, ISOFORM B"/>
    <property type="match status" value="1"/>
</dbReference>
<evidence type="ECO:0000313" key="1">
    <source>
        <dbReference type="EnsemblMetazoa" id="PPAI004353-PA"/>
    </source>
</evidence>
<dbReference type="VEuPathDB" id="VectorBase:PPAI004353"/>
<dbReference type="VEuPathDB" id="VectorBase:PPAPM1_006952"/>
<dbReference type="GO" id="GO:0005634">
    <property type="term" value="C:nucleus"/>
    <property type="evidence" value="ECO:0007669"/>
    <property type="project" value="TreeGrafter"/>
</dbReference>
<dbReference type="SUPFAM" id="SSF48403">
    <property type="entry name" value="Ankyrin repeat"/>
    <property type="match status" value="1"/>
</dbReference>
<dbReference type="Gene3D" id="1.25.40.20">
    <property type="entry name" value="Ankyrin repeat-containing domain"/>
    <property type="match status" value="2"/>
</dbReference>
<dbReference type="AlphaFoldDB" id="A0A1B0D9P1"/>
<protein>
    <submittedName>
        <fullName evidence="1">Uncharacterized protein</fullName>
    </submittedName>
</protein>
<sequence>MNILIKASQQANNTAIPEALSAKNLHAAIKNDDIDRVAEFIVQGFDFTAPSQEFGFGTCLHFVCHCGSLDMAQLILCRFSAPEFIDMLDKEFQTAVMCAVSGNKTDILGLLLQYGAKITQKGSDGMTALHLAAKTGNIRATKILLEWYKKKVDGKRFMDFLNDVDNGNWTALVWAAELGHVNIESYLVGLGADATICDFENNTALHWAALSNKIAALLPLLQTNVNLNHQNVNGDTPLHIACRHLNTQMCLMLLANGSDVHVKNFTEETAIGCIPDTKSQCARIMQFNVLMQARNSSPVSQIVCPDVTNGRESIPIPMVKIVRRNVLRRSEEILWDVSKPNFKYITRPVVVEELVQMDNRLARMEVCDCGDK</sequence>
<dbReference type="GO" id="GO:0002039">
    <property type="term" value="F:p53 binding"/>
    <property type="evidence" value="ECO:0007669"/>
    <property type="project" value="InterPro"/>
</dbReference>
<dbReference type="InterPro" id="IPR002110">
    <property type="entry name" value="Ankyrin_rpt"/>
</dbReference>
<dbReference type="GO" id="GO:0000122">
    <property type="term" value="P:negative regulation of transcription by RNA polymerase II"/>
    <property type="evidence" value="ECO:0007669"/>
    <property type="project" value="TreeGrafter"/>
</dbReference>
<dbReference type="Pfam" id="PF12796">
    <property type="entry name" value="Ank_2"/>
    <property type="match status" value="2"/>
</dbReference>
<evidence type="ECO:0000313" key="2">
    <source>
        <dbReference type="Proteomes" id="UP000092462"/>
    </source>
</evidence>
<dbReference type="GO" id="GO:0046974">
    <property type="term" value="F:histone H3K9 methyltransferase activity"/>
    <property type="evidence" value="ECO:0007669"/>
    <property type="project" value="TreeGrafter"/>
</dbReference>
<dbReference type="SMART" id="SM00248">
    <property type="entry name" value="ANK"/>
    <property type="match status" value="6"/>
</dbReference>